<evidence type="ECO:0000256" key="8">
    <source>
        <dbReference type="SAM" id="Phobius"/>
    </source>
</evidence>
<organism evidence="9 10">
    <name type="scientific">Lithohypha guttulata</name>
    <dbReference type="NCBI Taxonomy" id="1690604"/>
    <lineage>
        <taxon>Eukaryota</taxon>
        <taxon>Fungi</taxon>
        <taxon>Dikarya</taxon>
        <taxon>Ascomycota</taxon>
        <taxon>Pezizomycotina</taxon>
        <taxon>Eurotiomycetes</taxon>
        <taxon>Chaetothyriomycetidae</taxon>
        <taxon>Chaetothyriales</taxon>
        <taxon>Trichomeriaceae</taxon>
        <taxon>Lithohypha</taxon>
    </lineage>
</organism>
<keyword evidence="3" id="KW-0813">Transport</keyword>
<gene>
    <name evidence="9" type="ORF">LTR24_006124</name>
</gene>
<dbReference type="Pfam" id="PF03595">
    <property type="entry name" value="SLAC1"/>
    <property type="match status" value="1"/>
</dbReference>
<evidence type="ECO:0008006" key="11">
    <source>
        <dbReference type="Google" id="ProtNLM"/>
    </source>
</evidence>
<comment type="similarity">
    <text evidence="2">Belongs to the tellurite-resistance/dicarboxylate transporter (TDT) family.</text>
</comment>
<evidence type="ECO:0000256" key="5">
    <source>
        <dbReference type="ARBA" id="ARBA00022692"/>
    </source>
</evidence>
<keyword evidence="5 8" id="KW-0812">Transmembrane</keyword>
<feature type="transmembrane region" description="Helical" evidence="8">
    <location>
        <begin position="40"/>
        <end position="66"/>
    </location>
</feature>
<keyword evidence="7 8" id="KW-0472">Membrane</keyword>
<proteinExistence type="inferred from homology"/>
<protein>
    <recommendedName>
        <fullName evidence="11">C4-dicarboxylate transporter/malic acid transport protein</fullName>
    </recommendedName>
</protein>
<dbReference type="PANTHER" id="PTHR31686">
    <property type="match status" value="1"/>
</dbReference>
<feature type="transmembrane region" description="Helical" evidence="8">
    <location>
        <begin position="110"/>
        <end position="137"/>
    </location>
</feature>
<feature type="transmembrane region" description="Helical" evidence="8">
    <location>
        <begin position="78"/>
        <end position="98"/>
    </location>
</feature>
<dbReference type="Proteomes" id="UP001345013">
    <property type="component" value="Unassembled WGS sequence"/>
</dbReference>
<keyword evidence="10" id="KW-1185">Reference proteome</keyword>
<feature type="transmembrane region" description="Helical" evidence="8">
    <location>
        <begin position="7"/>
        <end position="28"/>
    </location>
</feature>
<evidence type="ECO:0000256" key="4">
    <source>
        <dbReference type="ARBA" id="ARBA00022475"/>
    </source>
</evidence>
<dbReference type="PANTHER" id="PTHR31686:SF3">
    <property type="entry name" value="ACID TRANSPORT PROTEIN, PUTATIVE (AFU_ORTHOLOGUE AFUA_4G09410)-RELATED"/>
    <property type="match status" value="1"/>
</dbReference>
<accession>A0ABR0K6Z4</accession>
<comment type="subcellular location">
    <subcellularLocation>
        <location evidence="1">Cell membrane</location>
        <topology evidence="1">Multi-pass membrane protein</topology>
    </subcellularLocation>
</comment>
<evidence type="ECO:0000256" key="1">
    <source>
        <dbReference type="ARBA" id="ARBA00004651"/>
    </source>
</evidence>
<name>A0ABR0K6Z4_9EURO</name>
<dbReference type="EMBL" id="JAVRRG010000075">
    <property type="protein sequence ID" value="KAK5089569.1"/>
    <property type="molecule type" value="Genomic_DNA"/>
</dbReference>
<evidence type="ECO:0000313" key="10">
    <source>
        <dbReference type="Proteomes" id="UP001345013"/>
    </source>
</evidence>
<keyword evidence="4" id="KW-1003">Cell membrane</keyword>
<evidence type="ECO:0000256" key="6">
    <source>
        <dbReference type="ARBA" id="ARBA00022989"/>
    </source>
</evidence>
<evidence type="ECO:0000256" key="3">
    <source>
        <dbReference type="ARBA" id="ARBA00022448"/>
    </source>
</evidence>
<keyword evidence="6 8" id="KW-1133">Transmembrane helix</keyword>
<sequence length="262" mass="28155">MSNPDELGAYAIPPIALMTLASLTIMQVSAGPWGGEAFMLVGYVLWWIGMIWVFVTAVVVICTLIYTGAQSDRTMTPVLFMAPVGLATAGAEAGFITIDGNGQGGMDSRLAVPMIIVGYFAVGVAFFMAILLYTVYFHRLLTAGWSSPATRAGLFILIGPCGQLSTALELLGESANQYMRFAQYKPTAVQPPKIGTFWTAETGRGVDGAGILLALLFLGFDYLWFCIAIVGVADVFIRRQATYSLTWWSIVFPNCDADNGVA</sequence>
<dbReference type="InterPro" id="IPR051629">
    <property type="entry name" value="Sulfite_efflux_TDT"/>
</dbReference>
<feature type="transmembrane region" description="Helical" evidence="8">
    <location>
        <begin position="149"/>
        <end position="171"/>
    </location>
</feature>
<feature type="transmembrane region" description="Helical" evidence="8">
    <location>
        <begin position="211"/>
        <end position="237"/>
    </location>
</feature>
<evidence type="ECO:0000313" key="9">
    <source>
        <dbReference type="EMBL" id="KAK5089569.1"/>
    </source>
</evidence>
<reference evidence="9 10" key="1">
    <citation type="submission" date="2023-08" db="EMBL/GenBank/DDBJ databases">
        <title>Black Yeasts Isolated from many extreme environments.</title>
        <authorList>
            <person name="Coleine C."/>
            <person name="Stajich J.E."/>
            <person name="Selbmann L."/>
        </authorList>
    </citation>
    <scope>NUCLEOTIDE SEQUENCE [LARGE SCALE GENOMIC DNA]</scope>
    <source>
        <strain evidence="9 10">CCFEE 5885</strain>
    </source>
</reference>
<dbReference type="InterPro" id="IPR038665">
    <property type="entry name" value="Voltage-dep_anion_channel_sf"/>
</dbReference>
<comment type="caution">
    <text evidence="9">The sequence shown here is derived from an EMBL/GenBank/DDBJ whole genome shotgun (WGS) entry which is preliminary data.</text>
</comment>
<evidence type="ECO:0000256" key="2">
    <source>
        <dbReference type="ARBA" id="ARBA00008566"/>
    </source>
</evidence>
<evidence type="ECO:0000256" key="7">
    <source>
        <dbReference type="ARBA" id="ARBA00023136"/>
    </source>
</evidence>
<dbReference type="InterPro" id="IPR004695">
    <property type="entry name" value="SLAC1/Mae1/Ssu1/TehA"/>
</dbReference>
<dbReference type="Gene3D" id="1.50.10.150">
    <property type="entry name" value="Voltage-dependent anion channel"/>
    <property type="match status" value="1"/>
</dbReference>